<comment type="caution">
    <text evidence="1">The sequence shown here is derived from an EMBL/GenBank/DDBJ whole genome shotgun (WGS) entry which is preliminary data.</text>
</comment>
<keyword evidence="2" id="KW-1185">Reference proteome</keyword>
<accession>A0A8X6REG8</accession>
<proteinExistence type="predicted"/>
<dbReference type="EMBL" id="BMAU01021103">
    <property type="protein sequence ID" value="GFX90714.1"/>
    <property type="molecule type" value="Genomic_DNA"/>
</dbReference>
<sequence length="111" mass="12656">MCIAVIHYAECKLLNDIDVSGKVGKLSKTRRTFWTSAFCTAENIENVSAVVRENRLQATTGVKTKTTFLSHPPYSTDLAPETSDYFLTWHVTSKVIHYDLQVKLKVHRRLN</sequence>
<organism evidence="1 2">
    <name type="scientific">Trichonephila clavipes</name>
    <name type="common">Golden silk orbweaver</name>
    <name type="synonym">Nephila clavipes</name>
    <dbReference type="NCBI Taxonomy" id="2585209"/>
    <lineage>
        <taxon>Eukaryota</taxon>
        <taxon>Metazoa</taxon>
        <taxon>Ecdysozoa</taxon>
        <taxon>Arthropoda</taxon>
        <taxon>Chelicerata</taxon>
        <taxon>Arachnida</taxon>
        <taxon>Araneae</taxon>
        <taxon>Araneomorphae</taxon>
        <taxon>Entelegynae</taxon>
        <taxon>Araneoidea</taxon>
        <taxon>Nephilidae</taxon>
        <taxon>Trichonephila</taxon>
    </lineage>
</organism>
<dbReference type="Proteomes" id="UP000887159">
    <property type="component" value="Unassembled WGS sequence"/>
</dbReference>
<gene>
    <name evidence="1" type="ORF">TNCV_3195321</name>
</gene>
<name>A0A8X6REG8_TRICX</name>
<dbReference type="AlphaFoldDB" id="A0A8X6REG8"/>
<protein>
    <submittedName>
        <fullName evidence="1">Uncharacterized protein</fullName>
    </submittedName>
</protein>
<evidence type="ECO:0000313" key="2">
    <source>
        <dbReference type="Proteomes" id="UP000887159"/>
    </source>
</evidence>
<reference evidence="1" key="1">
    <citation type="submission" date="2020-08" db="EMBL/GenBank/DDBJ databases">
        <title>Multicomponent nature underlies the extraordinary mechanical properties of spider dragline silk.</title>
        <authorList>
            <person name="Kono N."/>
            <person name="Nakamura H."/>
            <person name="Mori M."/>
            <person name="Yoshida Y."/>
            <person name="Ohtoshi R."/>
            <person name="Malay A.D."/>
            <person name="Moran D.A.P."/>
            <person name="Tomita M."/>
            <person name="Numata K."/>
            <person name="Arakawa K."/>
        </authorList>
    </citation>
    <scope>NUCLEOTIDE SEQUENCE</scope>
</reference>
<evidence type="ECO:0000313" key="1">
    <source>
        <dbReference type="EMBL" id="GFX90714.1"/>
    </source>
</evidence>